<keyword evidence="3" id="KW-0809">Transit peptide</keyword>
<dbReference type="PROSITE" id="PS00828">
    <property type="entry name" value="RIBOSOMAL_L36"/>
    <property type="match status" value="1"/>
</dbReference>
<dbReference type="GO" id="GO:0005762">
    <property type="term" value="C:mitochondrial large ribosomal subunit"/>
    <property type="evidence" value="ECO:0007669"/>
    <property type="project" value="TreeGrafter"/>
</dbReference>
<dbReference type="GeneID" id="36514121"/>
<dbReference type="Proteomes" id="UP000238350">
    <property type="component" value="Unassembled WGS sequence"/>
</dbReference>
<comment type="similarity">
    <text evidence="2 7">Belongs to the bacterial ribosomal protein bL36 family.</text>
</comment>
<dbReference type="InterPro" id="IPR000473">
    <property type="entry name" value="Ribosomal_bL36"/>
</dbReference>
<evidence type="ECO:0000256" key="7">
    <source>
        <dbReference type="RuleBase" id="RU000570"/>
    </source>
</evidence>
<evidence type="ECO:0000256" key="1">
    <source>
        <dbReference type="ARBA" id="ARBA00004173"/>
    </source>
</evidence>
<evidence type="ECO:0000256" key="6">
    <source>
        <dbReference type="ARBA" id="ARBA00023274"/>
    </source>
</evidence>
<dbReference type="PANTHER" id="PTHR46909">
    <property type="entry name" value="39S RIBOSOMAL PROTEIN L36, MITOCHONDRIAL"/>
    <property type="match status" value="1"/>
</dbReference>
<sequence length="104" mass="11750">MLSYLYHTSNYFAFQRGSLPTISNPPLMLNLLLSASKRALVRPPVKHLFAAPMRAQPTSLAVPSRGMKVGASVKKYCAHCYIVRRKGRVYVYCKSNPKHKQRQG</sequence>
<dbReference type="NCBIfam" id="TIGR01022">
    <property type="entry name" value="rpmJ_bact"/>
    <property type="match status" value="1"/>
</dbReference>
<comment type="caution">
    <text evidence="8">The sequence shown here is derived from an EMBL/GenBank/DDBJ whole genome shotgun (WGS) entry which is preliminary data.</text>
</comment>
<keyword evidence="5" id="KW-0496">Mitochondrion</keyword>
<dbReference type="OrthoDB" id="10265903at2759"/>
<comment type="subcellular location">
    <subcellularLocation>
        <location evidence="1">Mitochondrion</location>
    </subcellularLocation>
</comment>
<accession>A0A2T0FCM0</accession>
<evidence type="ECO:0000256" key="4">
    <source>
        <dbReference type="ARBA" id="ARBA00022980"/>
    </source>
</evidence>
<dbReference type="HAMAP" id="MF_00251">
    <property type="entry name" value="Ribosomal_bL36"/>
    <property type="match status" value="1"/>
</dbReference>
<gene>
    <name evidence="8" type="ORF">B9G98_00372</name>
</gene>
<reference evidence="8 9" key="1">
    <citation type="submission" date="2017-04" db="EMBL/GenBank/DDBJ databases">
        <title>Genome sequencing of [Candida] sorbophila.</title>
        <authorList>
            <person name="Ahn J.O."/>
        </authorList>
    </citation>
    <scope>NUCLEOTIDE SEQUENCE [LARGE SCALE GENOMIC DNA]</scope>
    <source>
        <strain evidence="8 9">DS02</strain>
    </source>
</reference>
<keyword evidence="6 7" id="KW-0687">Ribonucleoprotein</keyword>
<evidence type="ECO:0000313" key="8">
    <source>
        <dbReference type="EMBL" id="PRT52752.1"/>
    </source>
</evidence>
<dbReference type="InterPro" id="IPR052143">
    <property type="entry name" value="Mitoribosomal_bL36m"/>
</dbReference>
<keyword evidence="4 7" id="KW-0689">Ribosomal protein</keyword>
<dbReference type="EMBL" id="NDIQ01000001">
    <property type="protein sequence ID" value="PRT52752.1"/>
    <property type="molecule type" value="Genomic_DNA"/>
</dbReference>
<name>A0A2T0FCM0_9ASCO</name>
<dbReference type="SUPFAM" id="SSF57840">
    <property type="entry name" value="Ribosomal protein L36"/>
    <property type="match status" value="1"/>
</dbReference>
<dbReference type="Pfam" id="PF00444">
    <property type="entry name" value="Ribosomal_L36"/>
    <property type="match status" value="1"/>
</dbReference>
<evidence type="ECO:0000256" key="3">
    <source>
        <dbReference type="ARBA" id="ARBA00022946"/>
    </source>
</evidence>
<evidence type="ECO:0000256" key="2">
    <source>
        <dbReference type="ARBA" id="ARBA00007645"/>
    </source>
</evidence>
<organism evidence="8 9">
    <name type="scientific">Wickerhamiella sorbophila</name>
    <dbReference type="NCBI Taxonomy" id="45607"/>
    <lineage>
        <taxon>Eukaryota</taxon>
        <taxon>Fungi</taxon>
        <taxon>Dikarya</taxon>
        <taxon>Ascomycota</taxon>
        <taxon>Saccharomycotina</taxon>
        <taxon>Dipodascomycetes</taxon>
        <taxon>Dipodascales</taxon>
        <taxon>Trichomonascaceae</taxon>
        <taxon>Wickerhamiella</taxon>
    </lineage>
</organism>
<proteinExistence type="inferred from homology"/>
<evidence type="ECO:0000256" key="5">
    <source>
        <dbReference type="ARBA" id="ARBA00023128"/>
    </source>
</evidence>
<dbReference type="InterPro" id="IPR035977">
    <property type="entry name" value="Ribosomal_bL36_sp"/>
</dbReference>
<dbReference type="RefSeq" id="XP_024662698.1">
    <property type="nucleotide sequence ID" value="XM_024806930.1"/>
</dbReference>
<dbReference type="GO" id="GO:0006412">
    <property type="term" value="P:translation"/>
    <property type="evidence" value="ECO:0007669"/>
    <property type="project" value="InterPro"/>
</dbReference>
<dbReference type="AlphaFoldDB" id="A0A2T0FCM0"/>
<keyword evidence="9" id="KW-1185">Reference proteome</keyword>
<protein>
    <recommendedName>
        <fullName evidence="7">Ribosomal protein</fullName>
    </recommendedName>
</protein>
<dbReference type="GO" id="GO:0003735">
    <property type="term" value="F:structural constituent of ribosome"/>
    <property type="evidence" value="ECO:0007669"/>
    <property type="project" value="InterPro"/>
</dbReference>
<dbReference type="STRING" id="45607.A0A2T0FCM0"/>
<dbReference type="PANTHER" id="PTHR46909:SF1">
    <property type="entry name" value="LARGE RIBOSOMAL SUBUNIT PROTEIN BL36M"/>
    <property type="match status" value="1"/>
</dbReference>
<evidence type="ECO:0000313" key="9">
    <source>
        <dbReference type="Proteomes" id="UP000238350"/>
    </source>
</evidence>